<feature type="transmembrane region" description="Helical" evidence="7">
    <location>
        <begin position="102"/>
        <end position="120"/>
    </location>
</feature>
<protein>
    <submittedName>
        <fullName evidence="9">Undecaprenyl-diphosphatase BcrC</fullName>
        <ecNumber evidence="9">3.6.1.27</ecNumber>
    </submittedName>
</protein>
<feature type="transmembrane region" description="Helical" evidence="7">
    <location>
        <begin position="153"/>
        <end position="174"/>
    </location>
</feature>
<reference evidence="9 10" key="1">
    <citation type="submission" date="2015-09" db="EMBL/GenBank/DDBJ databases">
        <authorList>
            <consortium name="Pathogen Informatics"/>
        </authorList>
    </citation>
    <scope>NUCLEOTIDE SEQUENCE [LARGE SCALE GENOMIC DNA]</scope>
    <source>
        <strain evidence="9 10">2789STDY5834876</strain>
    </source>
</reference>
<keyword evidence="5 7" id="KW-1133">Transmembrane helix</keyword>
<evidence type="ECO:0000256" key="4">
    <source>
        <dbReference type="ARBA" id="ARBA00022801"/>
    </source>
</evidence>
<evidence type="ECO:0000256" key="3">
    <source>
        <dbReference type="ARBA" id="ARBA00022692"/>
    </source>
</evidence>
<dbReference type="GO" id="GO:0050380">
    <property type="term" value="F:undecaprenyl-diphosphatase activity"/>
    <property type="evidence" value="ECO:0007669"/>
    <property type="project" value="UniProtKB-EC"/>
</dbReference>
<dbReference type="EMBL" id="CYZU01000018">
    <property type="protein sequence ID" value="CUO44368.1"/>
    <property type="molecule type" value="Genomic_DNA"/>
</dbReference>
<feature type="domain" description="Phosphatidic acid phosphatase type 2/haloperoxidase" evidence="8">
    <location>
        <begin position="57"/>
        <end position="168"/>
    </location>
</feature>
<dbReference type="SUPFAM" id="SSF48317">
    <property type="entry name" value="Acid phosphatase/Vanadium-dependent haloperoxidase"/>
    <property type="match status" value="1"/>
</dbReference>
<dbReference type="InterPro" id="IPR036938">
    <property type="entry name" value="PAP2/HPO_sf"/>
</dbReference>
<dbReference type="PANTHER" id="PTHR14969">
    <property type="entry name" value="SPHINGOSINE-1-PHOSPHATE PHOSPHOHYDROLASE"/>
    <property type="match status" value="1"/>
</dbReference>
<dbReference type="SMART" id="SM00014">
    <property type="entry name" value="acidPPc"/>
    <property type="match status" value="1"/>
</dbReference>
<dbReference type="InterPro" id="IPR000326">
    <property type="entry name" value="PAP2/HPO"/>
</dbReference>
<dbReference type="Gene3D" id="1.20.144.10">
    <property type="entry name" value="Phosphatidic acid phosphatase type 2/haloperoxidase"/>
    <property type="match status" value="2"/>
</dbReference>
<evidence type="ECO:0000256" key="7">
    <source>
        <dbReference type="SAM" id="Phobius"/>
    </source>
</evidence>
<evidence type="ECO:0000313" key="10">
    <source>
        <dbReference type="Proteomes" id="UP000095544"/>
    </source>
</evidence>
<evidence type="ECO:0000256" key="5">
    <source>
        <dbReference type="ARBA" id="ARBA00022989"/>
    </source>
</evidence>
<dbReference type="Pfam" id="PF01569">
    <property type="entry name" value="PAP2"/>
    <property type="match status" value="1"/>
</dbReference>
<dbReference type="OrthoDB" id="9789113at2"/>
<sequence>MDFLLQLDGNILLAIQEYIRHDWMDSFWKFITSLGDSGWFWLAVSLLLLIPQKTRKAGITAIAAIAIGALITNVTLKNLVARIRPYEVVEGLTLLIGKQHDYSFPSGHTCASFAAALVYYRMLPRFWGTASVILAALIAFSRLYVGVHYPSDVIAGLLIGAFAAWAAARIIAYIEKKRAERRKKGEPGSR</sequence>
<dbReference type="AlphaFoldDB" id="A0A174F632"/>
<feature type="transmembrane region" description="Helical" evidence="7">
    <location>
        <begin position="127"/>
        <end position="147"/>
    </location>
</feature>
<comment type="subcellular location">
    <subcellularLocation>
        <location evidence="1">Cell membrane</location>
        <topology evidence="1">Multi-pass membrane protein</topology>
    </subcellularLocation>
</comment>
<evidence type="ECO:0000256" key="2">
    <source>
        <dbReference type="ARBA" id="ARBA00022475"/>
    </source>
</evidence>
<dbReference type="PANTHER" id="PTHR14969:SF62">
    <property type="entry name" value="DECAPRENYLPHOSPHORYL-5-PHOSPHORIBOSE PHOSPHATASE RV3807C-RELATED"/>
    <property type="match status" value="1"/>
</dbReference>
<evidence type="ECO:0000313" key="9">
    <source>
        <dbReference type="EMBL" id="CUO44368.1"/>
    </source>
</evidence>
<dbReference type="EC" id="3.6.1.27" evidence="9"/>
<name>A0A174F632_9FIRM</name>
<keyword evidence="4 9" id="KW-0378">Hydrolase</keyword>
<evidence type="ECO:0000256" key="1">
    <source>
        <dbReference type="ARBA" id="ARBA00004651"/>
    </source>
</evidence>
<accession>A0A174F632</accession>
<proteinExistence type="predicted"/>
<feature type="transmembrane region" description="Helical" evidence="7">
    <location>
        <begin position="27"/>
        <end position="50"/>
    </location>
</feature>
<dbReference type="RefSeq" id="WP_050640980.1">
    <property type="nucleotide sequence ID" value="NZ_CABKUE010000009.1"/>
</dbReference>
<gene>
    <name evidence="9" type="primary">bcrC</name>
    <name evidence="9" type="ORF">ERS852491_02229</name>
</gene>
<feature type="transmembrane region" description="Helical" evidence="7">
    <location>
        <begin position="57"/>
        <end position="76"/>
    </location>
</feature>
<organism evidence="9 10">
    <name type="scientific">Faecalicatena contorta</name>
    <dbReference type="NCBI Taxonomy" id="39482"/>
    <lineage>
        <taxon>Bacteria</taxon>
        <taxon>Bacillati</taxon>
        <taxon>Bacillota</taxon>
        <taxon>Clostridia</taxon>
        <taxon>Lachnospirales</taxon>
        <taxon>Lachnospiraceae</taxon>
        <taxon>Faecalicatena</taxon>
    </lineage>
</organism>
<keyword evidence="3 7" id="KW-0812">Transmembrane</keyword>
<dbReference type="GO" id="GO:0005886">
    <property type="term" value="C:plasma membrane"/>
    <property type="evidence" value="ECO:0007669"/>
    <property type="project" value="UniProtKB-SubCell"/>
</dbReference>
<evidence type="ECO:0000259" key="8">
    <source>
        <dbReference type="SMART" id="SM00014"/>
    </source>
</evidence>
<evidence type="ECO:0000256" key="6">
    <source>
        <dbReference type="ARBA" id="ARBA00023136"/>
    </source>
</evidence>
<keyword evidence="6 7" id="KW-0472">Membrane</keyword>
<dbReference type="STRING" id="39482.ERS852491_02229"/>
<dbReference type="Proteomes" id="UP000095544">
    <property type="component" value="Unassembled WGS sequence"/>
</dbReference>
<keyword evidence="2" id="KW-1003">Cell membrane</keyword>